<evidence type="ECO:0000313" key="3">
    <source>
        <dbReference type="Proteomes" id="UP000326344"/>
    </source>
</evidence>
<dbReference type="Pfam" id="PF01797">
    <property type="entry name" value="Y1_Tnp"/>
    <property type="match status" value="1"/>
</dbReference>
<dbReference type="RefSeq" id="WP_150878897.1">
    <property type="nucleotide sequence ID" value="NZ_VTWS01000005.1"/>
</dbReference>
<comment type="caution">
    <text evidence="2">The sequence shown here is derived from an EMBL/GenBank/DDBJ whole genome shotgun (WGS) entry which is preliminary data.</text>
</comment>
<dbReference type="PANTHER" id="PTHR36966:SF1">
    <property type="entry name" value="REP-ASSOCIATED TYROSINE TRANSPOSASE"/>
    <property type="match status" value="1"/>
</dbReference>
<dbReference type="Gene3D" id="3.30.70.1290">
    <property type="entry name" value="Transposase IS200-like"/>
    <property type="match status" value="1"/>
</dbReference>
<gene>
    <name evidence="2" type="ORF">F0P93_19435</name>
</gene>
<name>A0A5N1JCZ0_9BACT</name>
<dbReference type="SUPFAM" id="SSF143422">
    <property type="entry name" value="Transposase IS200-like"/>
    <property type="match status" value="1"/>
</dbReference>
<dbReference type="PANTHER" id="PTHR36966">
    <property type="entry name" value="REP-ASSOCIATED TYROSINE TRANSPOSASE"/>
    <property type="match status" value="1"/>
</dbReference>
<organism evidence="2 3">
    <name type="scientific">Larkinella humicola</name>
    <dbReference type="NCBI Taxonomy" id="2607654"/>
    <lineage>
        <taxon>Bacteria</taxon>
        <taxon>Pseudomonadati</taxon>
        <taxon>Bacteroidota</taxon>
        <taxon>Cytophagia</taxon>
        <taxon>Cytophagales</taxon>
        <taxon>Spirosomataceae</taxon>
        <taxon>Larkinella</taxon>
    </lineage>
</organism>
<dbReference type="GO" id="GO:0004803">
    <property type="term" value="F:transposase activity"/>
    <property type="evidence" value="ECO:0007669"/>
    <property type="project" value="InterPro"/>
</dbReference>
<dbReference type="GO" id="GO:0006313">
    <property type="term" value="P:DNA transposition"/>
    <property type="evidence" value="ECO:0007669"/>
    <property type="project" value="InterPro"/>
</dbReference>
<keyword evidence="3" id="KW-1185">Reference proteome</keyword>
<dbReference type="GO" id="GO:0043565">
    <property type="term" value="F:sequence-specific DNA binding"/>
    <property type="evidence" value="ECO:0007669"/>
    <property type="project" value="TreeGrafter"/>
</dbReference>
<dbReference type="InterPro" id="IPR036515">
    <property type="entry name" value="Transposase_17_sf"/>
</dbReference>
<dbReference type="Proteomes" id="UP000326344">
    <property type="component" value="Unassembled WGS sequence"/>
</dbReference>
<reference evidence="2 3" key="1">
    <citation type="submission" date="2019-09" db="EMBL/GenBank/DDBJ databases">
        <title>Genome Sequence of Larkinella sp MA1.</title>
        <authorList>
            <person name="Srinivasan S."/>
        </authorList>
    </citation>
    <scope>NUCLEOTIDE SEQUENCE [LARGE SCALE GENOMIC DNA]</scope>
    <source>
        <strain evidence="2 3">MA1</strain>
    </source>
</reference>
<dbReference type="EMBL" id="VTWS01000005">
    <property type="protein sequence ID" value="KAA9349633.1"/>
    <property type="molecule type" value="Genomic_DNA"/>
</dbReference>
<sequence length="180" mass="21114">MGVRNRISEDYAYFLTLTVVDWVDVFTRPVYKNIIVDSLRYCQKHKGLELYAWVLMTNHVHLIASAKPGTSLSDILRDLKKFTSKALVKAIQEEPESRRQWLLYRFEFAGKVRPRIKEYKFWQDGNEAKELFTDPFLVQKLTYLHDNPVRAGIVEYPEEYLHSSARNYAGKKGLLEVIVI</sequence>
<proteinExistence type="predicted"/>
<feature type="domain" description="Transposase IS200-like" evidence="1">
    <location>
        <begin position="8"/>
        <end position="147"/>
    </location>
</feature>
<evidence type="ECO:0000259" key="1">
    <source>
        <dbReference type="SMART" id="SM01321"/>
    </source>
</evidence>
<accession>A0A5N1JCZ0</accession>
<dbReference type="AlphaFoldDB" id="A0A5N1JCZ0"/>
<dbReference type="InterPro" id="IPR052715">
    <property type="entry name" value="RAYT_transposase"/>
</dbReference>
<protein>
    <submittedName>
        <fullName evidence="2">Transposase</fullName>
    </submittedName>
</protein>
<dbReference type="InterPro" id="IPR002686">
    <property type="entry name" value="Transposase_17"/>
</dbReference>
<evidence type="ECO:0000313" key="2">
    <source>
        <dbReference type="EMBL" id="KAA9349633.1"/>
    </source>
</evidence>
<dbReference type="NCBIfam" id="NF047646">
    <property type="entry name" value="REP_Tyr_transpos"/>
    <property type="match status" value="1"/>
</dbReference>
<dbReference type="SMART" id="SM01321">
    <property type="entry name" value="Y1_Tnp"/>
    <property type="match status" value="1"/>
</dbReference>